<feature type="region of interest" description="Disordered" evidence="1">
    <location>
        <begin position="149"/>
        <end position="190"/>
    </location>
</feature>
<accession>A5BA95</accession>
<dbReference type="AlphaFoldDB" id="A5BA95"/>
<proteinExistence type="predicted"/>
<reference evidence="2" key="1">
    <citation type="journal article" date="2007" name="PLoS ONE">
        <title>The first genome sequence of an elite grapevine cultivar (Pinot noir Vitis vinifera L.): coping with a highly heterozygous genome.</title>
        <authorList>
            <person name="Velasco R."/>
            <person name="Zharkikh A."/>
            <person name="Troggio M."/>
            <person name="Cartwright D.A."/>
            <person name="Cestaro A."/>
            <person name="Pruss D."/>
            <person name="Pindo M."/>
            <person name="FitzGerald L.M."/>
            <person name="Vezzulli S."/>
            <person name="Reid J."/>
            <person name="Malacarne G."/>
            <person name="Iliev D."/>
            <person name="Coppola G."/>
            <person name="Wardell B."/>
            <person name="Micheletti D."/>
            <person name="Macalma T."/>
            <person name="Facci M."/>
            <person name="Mitchell J.T."/>
            <person name="Perazzolli M."/>
            <person name="Eldredge G."/>
            <person name="Gatto P."/>
            <person name="Oyzerski R."/>
            <person name="Moretto M."/>
            <person name="Gutin N."/>
            <person name="Stefanini M."/>
            <person name="Chen Y."/>
            <person name="Segala C."/>
            <person name="Davenport C."/>
            <person name="Dematte L."/>
            <person name="Mraz A."/>
            <person name="Battilana J."/>
            <person name="Stormo K."/>
            <person name="Costa F."/>
            <person name="Tao Q."/>
            <person name="Si-Ammour A."/>
            <person name="Harkins T."/>
            <person name="Lackey A."/>
            <person name="Perbost C."/>
            <person name="Taillon B."/>
            <person name="Stella A."/>
            <person name="Solovyev V."/>
            <person name="Fawcett J.A."/>
            <person name="Sterck L."/>
            <person name="Vandepoele K."/>
            <person name="Grando S.M."/>
            <person name="Toppo S."/>
            <person name="Moser C."/>
            <person name="Lanchbury J."/>
            <person name="Bogden R."/>
            <person name="Skolnick M."/>
            <person name="Sgaramella V."/>
            <person name="Bhatnagar S.K."/>
            <person name="Fontana P."/>
            <person name="Gutin A."/>
            <person name="Van de Peer Y."/>
            <person name="Salamini F."/>
            <person name="Viola R."/>
        </authorList>
    </citation>
    <scope>NUCLEOTIDE SEQUENCE</scope>
</reference>
<evidence type="ECO:0000313" key="2">
    <source>
        <dbReference type="EMBL" id="CAN78813.1"/>
    </source>
</evidence>
<feature type="compositionally biased region" description="Basic and acidic residues" evidence="1">
    <location>
        <begin position="164"/>
        <end position="176"/>
    </location>
</feature>
<organism evidence="2">
    <name type="scientific">Vitis vinifera</name>
    <name type="common">Grape</name>
    <dbReference type="NCBI Taxonomy" id="29760"/>
    <lineage>
        <taxon>Eukaryota</taxon>
        <taxon>Viridiplantae</taxon>
        <taxon>Streptophyta</taxon>
        <taxon>Embryophyta</taxon>
        <taxon>Tracheophyta</taxon>
        <taxon>Spermatophyta</taxon>
        <taxon>Magnoliopsida</taxon>
        <taxon>eudicotyledons</taxon>
        <taxon>Gunneridae</taxon>
        <taxon>Pentapetalae</taxon>
        <taxon>rosids</taxon>
        <taxon>Vitales</taxon>
        <taxon>Vitaceae</taxon>
        <taxon>Viteae</taxon>
        <taxon>Vitis</taxon>
    </lineage>
</organism>
<dbReference type="EMBL" id="AM452062">
    <property type="protein sequence ID" value="CAN78813.1"/>
    <property type="molecule type" value="Genomic_DNA"/>
</dbReference>
<protein>
    <submittedName>
        <fullName evidence="2">Uncharacterized protein</fullName>
    </submittedName>
</protein>
<sequence length="212" mass="24561">MSRWVKACLDGLNLPRWVRVYLNRLSMPKWVRVCLDGLRLCLNGPSVPRWGKVYLNGPRRAYMGWMPLNGETQKEGILPPADLGGSLGRLIYIRERGIFWDGFFQEIVLRKSKEKREKSKSSRVHLDGKGYIVSSDVGTVTVRGWRQPQSPRFEAGKGRHHFLSSHDSKGRRRDPLVSRMGHRRRAKEEGLELELELERDPLQRRSLEISFA</sequence>
<evidence type="ECO:0000256" key="1">
    <source>
        <dbReference type="SAM" id="MobiDB-lite"/>
    </source>
</evidence>
<gene>
    <name evidence="2" type="ORF">VITISV_034512</name>
</gene>
<name>A5BA95_VITVI</name>